<dbReference type="EMBL" id="FNTX01000002">
    <property type="protein sequence ID" value="SEE94004.1"/>
    <property type="molecule type" value="Genomic_DNA"/>
</dbReference>
<keyword evidence="1" id="KW-1133">Transmembrane helix</keyword>
<dbReference type="OrthoDB" id="2955631at2"/>
<dbReference type="Proteomes" id="UP000199220">
    <property type="component" value="Unassembled WGS sequence"/>
</dbReference>
<name>A0A1H5MXB8_9MICO</name>
<sequence length="452" mass="48735">MAARRTSWTGQRVTPMGVPSIRVASPWARLWQPFWALPLAICLVAVVIGAAMPEVERVFADQLPGVFDGGPEGARSVLSTIASAMISVTGLVFSITMVVLQLASSQFSPRVLGNFLHSRITQMTLGVFVASFIFSLTVLRVVRSATATHEAFVPQVSVGLALLLVGLSVISLIAFIREITTSIQVSQVISDIGDATVRLVEGMRPEPVGEDGAVLGKYSEPDESISWSADPDQARLPVHMGERHGHLVSIDYAALLTIAEDLDVVLVCEITVGEFRAEGQPLATIWGRSVDSSGGDEAMAAVARVRSAFVFGTERSMFQDPAFGVRQLVDIAERALSPGINDPTTAVQVIDELHRILRPLVQQPDARPYITDSDGVLRVVHTPPDVEQMVRLAVTEIMHYGDGSIQVPARLRTMLDDLVAVGRTEHRPALEDLLATLAVEAMPDPDGARTSR</sequence>
<proteinExistence type="predicted"/>
<feature type="transmembrane region" description="Helical" evidence="1">
    <location>
        <begin position="34"/>
        <end position="55"/>
    </location>
</feature>
<dbReference type="AlphaFoldDB" id="A0A1H5MXB8"/>
<evidence type="ECO:0000313" key="2">
    <source>
        <dbReference type="EMBL" id="SEE94004.1"/>
    </source>
</evidence>
<dbReference type="InterPro" id="IPR018723">
    <property type="entry name" value="DUF2254_membrane"/>
</dbReference>
<dbReference type="Pfam" id="PF10011">
    <property type="entry name" value="DUF2254"/>
    <property type="match status" value="1"/>
</dbReference>
<feature type="transmembrane region" description="Helical" evidence="1">
    <location>
        <begin position="151"/>
        <end position="176"/>
    </location>
</feature>
<feature type="transmembrane region" description="Helical" evidence="1">
    <location>
        <begin position="120"/>
        <end position="139"/>
    </location>
</feature>
<gene>
    <name evidence="2" type="ORF">SAMN04488554_3731</name>
</gene>
<evidence type="ECO:0000313" key="3">
    <source>
        <dbReference type="Proteomes" id="UP000199220"/>
    </source>
</evidence>
<keyword evidence="1" id="KW-0472">Membrane</keyword>
<keyword evidence="1" id="KW-0812">Transmembrane</keyword>
<dbReference type="RefSeq" id="WP_089774560.1">
    <property type="nucleotide sequence ID" value="NZ_FNTX01000002.1"/>
</dbReference>
<evidence type="ECO:0000256" key="1">
    <source>
        <dbReference type="SAM" id="Phobius"/>
    </source>
</evidence>
<keyword evidence="3" id="KW-1185">Reference proteome</keyword>
<organism evidence="2 3">
    <name type="scientific">Ruania alba</name>
    <dbReference type="NCBI Taxonomy" id="648782"/>
    <lineage>
        <taxon>Bacteria</taxon>
        <taxon>Bacillati</taxon>
        <taxon>Actinomycetota</taxon>
        <taxon>Actinomycetes</taxon>
        <taxon>Micrococcales</taxon>
        <taxon>Ruaniaceae</taxon>
        <taxon>Ruania</taxon>
    </lineage>
</organism>
<dbReference type="STRING" id="648782.SAMN04488554_3731"/>
<feature type="transmembrane region" description="Helical" evidence="1">
    <location>
        <begin position="76"/>
        <end position="100"/>
    </location>
</feature>
<accession>A0A1H5MXB8</accession>
<protein>
    <submittedName>
        <fullName evidence="2">Uncharacterized membrane protein</fullName>
    </submittedName>
</protein>
<reference evidence="3" key="1">
    <citation type="submission" date="2016-10" db="EMBL/GenBank/DDBJ databases">
        <authorList>
            <person name="Varghese N."/>
            <person name="Submissions S."/>
        </authorList>
    </citation>
    <scope>NUCLEOTIDE SEQUENCE [LARGE SCALE GENOMIC DNA]</scope>
    <source>
        <strain evidence="3">DSM 21368</strain>
    </source>
</reference>